<evidence type="ECO:0000313" key="1">
    <source>
        <dbReference type="EMBL" id="CRZ04260.1"/>
    </source>
</evidence>
<protein>
    <submittedName>
        <fullName evidence="1">Uncharacterized protein</fullName>
    </submittedName>
</protein>
<proteinExistence type="predicted"/>
<sequence>MPTICVGSAQLDWDIPRFLLSFRCDKNILTHSNGNRSNLSAFRPGLVLLTDYTPWTNCTVQDVKRHIWFLMKSLLSGLGLPFQEWPSLIPLENVVISQNVCPGVGFAPINIFTGLEVTNFMGSIFISRPDQVFENSNHAGAFSDTYHVLG</sequence>
<accession>A0A0H5QQA2</accession>
<dbReference type="EMBL" id="HACM01003818">
    <property type="protein sequence ID" value="CRZ04260.1"/>
    <property type="molecule type" value="Transcribed_RNA"/>
</dbReference>
<organism evidence="1">
    <name type="scientific">Spongospora subterranea</name>
    <dbReference type="NCBI Taxonomy" id="70186"/>
    <lineage>
        <taxon>Eukaryota</taxon>
        <taxon>Sar</taxon>
        <taxon>Rhizaria</taxon>
        <taxon>Endomyxa</taxon>
        <taxon>Phytomyxea</taxon>
        <taxon>Plasmodiophorida</taxon>
        <taxon>Plasmodiophoridae</taxon>
        <taxon>Spongospora</taxon>
    </lineage>
</organism>
<reference evidence="1" key="1">
    <citation type="submission" date="2015-04" db="EMBL/GenBank/DDBJ databases">
        <title>The genome sequence of the plant pathogenic Rhizarian Plasmodiophora brassicae reveals insights in its biotrophic life cycle and the origin of chitin synthesis.</title>
        <authorList>
            <person name="Schwelm A."/>
            <person name="Fogelqvist J."/>
            <person name="Knaust A."/>
            <person name="Julke S."/>
            <person name="Lilja T."/>
            <person name="Dhandapani V."/>
            <person name="Bonilla-Rosso G."/>
            <person name="Karlsson M."/>
            <person name="Shevchenko A."/>
            <person name="Choi S.R."/>
            <person name="Kim H.G."/>
            <person name="Park J.Y."/>
            <person name="Lim Y.P."/>
            <person name="Ludwig-Muller J."/>
            <person name="Dixelius C."/>
        </authorList>
    </citation>
    <scope>NUCLEOTIDE SEQUENCE</scope>
    <source>
        <tissue evidence="1">Potato root galls</tissue>
    </source>
</reference>
<name>A0A0H5QQA2_9EUKA</name>
<dbReference type="AlphaFoldDB" id="A0A0H5QQA2"/>